<dbReference type="Proteomes" id="UP000675968">
    <property type="component" value="Unassembled WGS sequence"/>
</dbReference>
<proteinExistence type="predicted"/>
<keyword evidence="1" id="KW-0812">Transmembrane</keyword>
<evidence type="ECO:0000313" key="2">
    <source>
        <dbReference type="EMBL" id="MBS3061035.1"/>
    </source>
</evidence>
<evidence type="ECO:0008006" key="4">
    <source>
        <dbReference type="Google" id="ProtNLM"/>
    </source>
</evidence>
<organism evidence="2 3">
    <name type="scientific">Candidatus Iainarchaeum sp</name>
    <dbReference type="NCBI Taxonomy" id="3101447"/>
    <lineage>
        <taxon>Archaea</taxon>
        <taxon>Candidatus Iainarchaeota</taxon>
        <taxon>Candidatus Iainarchaeia</taxon>
        <taxon>Candidatus Iainarchaeales</taxon>
        <taxon>Candidatus Iainarchaeaceae</taxon>
        <taxon>Candidatus Iainarchaeum</taxon>
    </lineage>
</organism>
<reference evidence="2" key="2">
    <citation type="submission" date="2021-05" db="EMBL/GenBank/DDBJ databases">
        <title>Protein family content uncovers lineage relationships and bacterial pathway maintenance mechanisms in DPANN archaea.</title>
        <authorList>
            <person name="Castelle C.J."/>
            <person name="Meheust R."/>
            <person name="Jaffe A.L."/>
            <person name="Seitz K."/>
            <person name="Gong X."/>
            <person name="Baker B.J."/>
            <person name="Banfield J.F."/>
        </authorList>
    </citation>
    <scope>NUCLEOTIDE SEQUENCE</scope>
    <source>
        <strain evidence="2">RIFCSPLOWO2_01_FULL_AR10_48_17</strain>
    </source>
</reference>
<sequence>MYSPDSSSRFDSPYLSQSVMPAEPSVTDKAKDFVSAYGKKLLLLIAVIAVLYFLADFFVLSVKPVSISVVNAENQGVSATISIFVPGQTQPVATGSGKTLDAQLKKGEYRIEVSSGGYETYSDALIIGDESEYSVQLEKPVQTIVKSVDLSQNVFLGQEVSGTVVLFNKSSKNETVELAFEKDFEDVVTLESNAILVPSGQEIPVNFSVLFPDSTRIKDAKKGDEKNGVVRIKLTTNRTKSVDFMLLPSPKITMTPSTLNKQGLQSGTPLQQVGKISITNNNEFSVPAFIVTADAEDPTMNNWISFSKEETMELAKGQKDEIIVYISPPVMEDDLTIAGASKIRVSSSVFSKDIPLQLGIKQTNTNFDVKPSLYQVSLTQTADGYPTNRSNKITLTNRGSVPVQNIDVSVSPVLCKSGGWLMFESTYQFSEIAPSESKTISMAISAPSTAEPDSSQTCHVKTVYDNPVSGEPTFKEFDIVITTR</sequence>
<keyword evidence="1" id="KW-0472">Membrane</keyword>
<name>A0A8T4LCA5_9ARCH</name>
<dbReference type="EMBL" id="JAGVWC010000005">
    <property type="protein sequence ID" value="MBS3061035.1"/>
    <property type="molecule type" value="Genomic_DNA"/>
</dbReference>
<dbReference type="AlphaFoldDB" id="A0A8T4LCA5"/>
<feature type="transmembrane region" description="Helical" evidence="1">
    <location>
        <begin position="41"/>
        <end position="60"/>
    </location>
</feature>
<evidence type="ECO:0000313" key="3">
    <source>
        <dbReference type="Proteomes" id="UP000675968"/>
    </source>
</evidence>
<comment type="caution">
    <text evidence="2">The sequence shown here is derived from an EMBL/GenBank/DDBJ whole genome shotgun (WGS) entry which is preliminary data.</text>
</comment>
<evidence type="ECO:0000256" key="1">
    <source>
        <dbReference type="SAM" id="Phobius"/>
    </source>
</evidence>
<gene>
    <name evidence="2" type="ORF">J4215_00465</name>
</gene>
<accession>A0A8T4LCA5</accession>
<keyword evidence="1" id="KW-1133">Transmembrane helix</keyword>
<protein>
    <recommendedName>
        <fullName evidence="4">PEGA domain-containing protein</fullName>
    </recommendedName>
</protein>
<reference evidence="2" key="1">
    <citation type="submission" date="2021-03" db="EMBL/GenBank/DDBJ databases">
        <authorList>
            <person name="Jaffe A."/>
        </authorList>
    </citation>
    <scope>NUCLEOTIDE SEQUENCE</scope>
    <source>
        <strain evidence="2">RIFCSPLOWO2_01_FULL_AR10_48_17</strain>
    </source>
</reference>